<feature type="transmembrane region" description="Helical" evidence="5">
    <location>
        <begin position="414"/>
        <end position="434"/>
    </location>
</feature>
<dbReference type="InterPro" id="IPR020846">
    <property type="entry name" value="MFS_dom"/>
</dbReference>
<sequence>MVAVLGASVLASLDLFIVNLAFPRISRSFAGASAQELSWVLNAYGVAFAALLAPAGRIADRLGRRTVFQAGLAVFTLGSLAAVAAPGVAALIAARAVQGVGAAVIVPTSLALLLSSAPEDRHKRMVSVWAATGSVAAALGPALGGLLTEIDWRWVFAINLPIGMVALLFSRRLGQAARTGGRAPDLVGSLMLAVSVGALVTALSYWTEWTPASGWLWTALAISAAAFGVFVVRCRTHPVPAINLAVFRSMPFTAAAVGMAAFYVGFSIMLLGGTLWVTNVWYWSPAMTGLAFIVGPGTAVATALGAGRAKLDPRWFAAIGGALFLACGAMWSAALSAASPSPSFFLAGLVLTGAGAGVAQTGFLAGASRSLPNEEYAAGTGVINTARQIGATLGVAILITIVTTGDNPTAYPGAWTAMGAAGALAAATTLTFLIRSRSPKTVDEPATEIAGR</sequence>
<feature type="transmembrane region" description="Helical" evidence="5">
    <location>
        <begin position="252"/>
        <end position="276"/>
    </location>
</feature>
<reference evidence="7 8" key="1">
    <citation type="submission" date="2016-02" db="EMBL/GenBank/DDBJ databases">
        <title>Complete genome of Sinomonas atrocyanea KCTC 3377.</title>
        <authorList>
            <person name="Kim K.M."/>
        </authorList>
    </citation>
    <scope>NUCLEOTIDE SEQUENCE [LARGE SCALE GENOMIC DNA]</scope>
    <source>
        <strain evidence="7 8">KCTC 3377</strain>
    </source>
</reference>
<dbReference type="Gene3D" id="1.20.1720.10">
    <property type="entry name" value="Multidrug resistance protein D"/>
    <property type="match status" value="1"/>
</dbReference>
<comment type="subcellular location">
    <subcellularLocation>
        <location evidence="1">Cell membrane</location>
        <topology evidence="1">Multi-pass membrane protein</topology>
    </subcellularLocation>
</comment>
<feature type="transmembrane region" description="Helical" evidence="5">
    <location>
        <begin position="344"/>
        <end position="364"/>
    </location>
</feature>
<dbReference type="PATRIC" id="fig|37927.3.peg.846"/>
<dbReference type="PROSITE" id="PS50850">
    <property type="entry name" value="MFS"/>
    <property type="match status" value="1"/>
</dbReference>
<dbReference type="GO" id="GO:0005886">
    <property type="term" value="C:plasma membrane"/>
    <property type="evidence" value="ECO:0007669"/>
    <property type="project" value="UniProtKB-SubCell"/>
</dbReference>
<dbReference type="InterPro" id="IPR005829">
    <property type="entry name" value="Sugar_transporter_CS"/>
</dbReference>
<dbReference type="CDD" id="cd17321">
    <property type="entry name" value="MFS_MMR_MDR_like"/>
    <property type="match status" value="1"/>
</dbReference>
<evidence type="ECO:0000313" key="8">
    <source>
        <dbReference type="Proteomes" id="UP000070134"/>
    </source>
</evidence>
<dbReference type="Proteomes" id="UP000070134">
    <property type="component" value="Chromosome"/>
</dbReference>
<feature type="transmembrane region" description="Helical" evidence="5">
    <location>
        <begin position="186"/>
        <end position="206"/>
    </location>
</feature>
<evidence type="ECO:0000256" key="1">
    <source>
        <dbReference type="ARBA" id="ARBA00004651"/>
    </source>
</evidence>
<dbReference type="GO" id="GO:0022857">
    <property type="term" value="F:transmembrane transporter activity"/>
    <property type="evidence" value="ECO:0007669"/>
    <property type="project" value="InterPro"/>
</dbReference>
<feature type="transmembrane region" description="Helical" evidence="5">
    <location>
        <begin position="376"/>
        <end position="402"/>
    </location>
</feature>
<organism evidence="7 8">
    <name type="scientific">Sinomonas atrocyanea</name>
    <dbReference type="NCBI Taxonomy" id="37927"/>
    <lineage>
        <taxon>Bacteria</taxon>
        <taxon>Bacillati</taxon>
        <taxon>Actinomycetota</taxon>
        <taxon>Actinomycetes</taxon>
        <taxon>Micrococcales</taxon>
        <taxon>Micrococcaceae</taxon>
        <taxon>Sinomonas</taxon>
    </lineage>
</organism>
<evidence type="ECO:0000256" key="3">
    <source>
        <dbReference type="ARBA" id="ARBA00022989"/>
    </source>
</evidence>
<dbReference type="SUPFAM" id="SSF103473">
    <property type="entry name" value="MFS general substrate transporter"/>
    <property type="match status" value="1"/>
</dbReference>
<evidence type="ECO:0000256" key="4">
    <source>
        <dbReference type="ARBA" id="ARBA00023136"/>
    </source>
</evidence>
<feature type="transmembrane region" description="Helical" evidence="5">
    <location>
        <begin position="37"/>
        <end position="55"/>
    </location>
</feature>
<name>A0A127A1I9_9MICC</name>
<feature type="transmembrane region" description="Helical" evidence="5">
    <location>
        <begin position="316"/>
        <end position="338"/>
    </location>
</feature>
<protein>
    <submittedName>
        <fullName evidence="7">Membrane protein</fullName>
    </submittedName>
</protein>
<feature type="transmembrane region" description="Helical" evidence="5">
    <location>
        <begin position="212"/>
        <end position="232"/>
    </location>
</feature>
<feature type="transmembrane region" description="Helical" evidence="5">
    <location>
        <begin position="67"/>
        <end position="90"/>
    </location>
</feature>
<feature type="domain" description="Major facilitator superfamily (MFS) profile" evidence="6">
    <location>
        <begin position="1"/>
        <end position="437"/>
    </location>
</feature>
<evidence type="ECO:0000256" key="2">
    <source>
        <dbReference type="ARBA" id="ARBA00022692"/>
    </source>
</evidence>
<feature type="transmembrane region" description="Helical" evidence="5">
    <location>
        <begin position="126"/>
        <end position="148"/>
    </location>
</feature>
<dbReference type="EMBL" id="CP014518">
    <property type="protein sequence ID" value="AMM31512.1"/>
    <property type="molecule type" value="Genomic_DNA"/>
</dbReference>
<dbReference type="OrthoDB" id="7375466at2"/>
<dbReference type="KEGG" id="satk:SA2016_0824"/>
<accession>A0A127A1I9</accession>
<keyword evidence="8" id="KW-1185">Reference proteome</keyword>
<keyword evidence="3 5" id="KW-1133">Transmembrane helix</keyword>
<dbReference type="InterPro" id="IPR011701">
    <property type="entry name" value="MFS"/>
</dbReference>
<feature type="transmembrane region" description="Helical" evidence="5">
    <location>
        <begin position="96"/>
        <end position="114"/>
    </location>
</feature>
<evidence type="ECO:0000256" key="5">
    <source>
        <dbReference type="SAM" id="Phobius"/>
    </source>
</evidence>
<dbReference type="PANTHER" id="PTHR42718:SF48">
    <property type="entry name" value="CONSERVED TWO-DOMAIN MEMBRANE PROTEIN-RELATED"/>
    <property type="match status" value="1"/>
</dbReference>
<keyword evidence="4 5" id="KW-0472">Membrane</keyword>
<dbReference type="Gene3D" id="1.20.1250.20">
    <property type="entry name" value="MFS general substrate transporter like domains"/>
    <property type="match status" value="1"/>
</dbReference>
<feature type="transmembrane region" description="Helical" evidence="5">
    <location>
        <begin position="282"/>
        <end position="304"/>
    </location>
</feature>
<feature type="transmembrane region" description="Helical" evidence="5">
    <location>
        <begin position="154"/>
        <end position="174"/>
    </location>
</feature>
<dbReference type="AlphaFoldDB" id="A0A127A1I9"/>
<keyword evidence="2 5" id="KW-0812">Transmembrane</keyword>
<dbReference type="PANTHER" id="PTHR42718">
    <property type="entry name" value="MAJOR FACILITATOR SUPERFAMILY MULTIDRUG TRANSPORTER MFSC"/>
    <property type="match status" value="1"/>
</dbReference>
<gene>
    <name evidence="7" type="ORF">SA2016_0824</name>
</gene>
<dbReference type="PROSITE" id="PS00216">
    <property type="entry name" value="SUGAR_TRANSPORT_1"/>
    <property type="match status" value="1"/>
</dbReference>
<dbReference type="InterPro" id="IPR036259">
    <property type="entry name" value="MFS_trans_sf"/>
</dbReference>
<evidence type="ECO:0000259" key="6">
    <source>
        <dbReference type="PROSITE" id="PS50850"/>
    </source>
</evidence>
<evidence type="ECO:0000313" key="7">
    <source>
        <dbReference type="EMBL" id="AMM31512.1"/>
    </source>
</evidence>
<proteinExistence type="predicted"/>
<dbReference type="Pfam" id="PF07690">
    <property type="entry name" value="MFS_1"/>
    <property type="match status" value="2"/>
</dbReference>